<dbReference type="Gene3D" id="3.20.20.80">
    <property type="entry name" value="Glycosidases"/>
    <property type="match status" value="1"/>
</dbReference>
<dbReference type="GO" id="GO:0009313">
    <property type="term" value="P:oligosaccharide catabolic process"/>
    <property type="evidence" value="ECO:0007669"/>
    <property type="project" value="TreeGrafter"/>
</dbReference>
<dbReference type="Pfam" id="PF00128">
    <property type="entry name" value="Alpha-amylase"/>
    <property type="match status" value="1"/>
</dbReference>
<dbReference type="PANTHER" id="PTHR10357:SF179">
    <property type="entry name" value="NEUTRAL AND BASIC AMINO ACID TRANSPORT PROTEIN RBAT"/>
    <property type="match status" value="1"/>
</dbReference>
<gene>
    <name evidence="3" type="primary">malL_3</name>
    <name evidence="3" type="ORF">NCTC10166_00384</name>
</gene>
<dbReference type="GO" id="GO:0004556">
    <property type="term" value="F:alpha-amylase activity"/>
    <property type="evidence" value="ECO:0007669"/>
    <property type="project" value="TreeGrafter"/>
</dbReference>
<proteinExistence type="inferred from homology"/>
<protein>
    <submittedName>
        <fullName evidence="3">Oligo-1,6-glucosidase</fullName>
        <ecNumber evidence="3">3.2.1.10</ecNumber>
    </submittedName>
</protein>
<dbReference type="InterPro" id="IPR006047">
    <property type="entry name" value="GH13_cat_dom"/>
</dbReference>
<evidence type="ECO:0000259" key="2">
    <source>
        <dbReference type="SMART" id="SM00642"/>
    </source>
</evidence>
<dbReference type="InterPro" id="IPR045857">
    <property type="entry name" value="O16G_dom_2"/>
</dbReference>
<dbReference type="EMBL" id="LR214951">
    <property type="protein sequence ID" value="VEU59413.1"/>
    <property type="molecule type" value="Genomic_DNA"/>
</dbReference>
<dbReference type="GO" id="GO:0004574">
    <property type="term" value="F:oligo-1,6-glucosidase activity"/>
    <property type="evidence" value="ECO:0007669"/>
    <property type="project" value="UniProtKB-EC"/>
</dbReference>
<organism evidence="3 4">
    <name type="scientific">Mesomycoplasma neurolyticum</name>
    <dbReference type="NCBI Taxonomy" id="2120"/>
    <lineage>
        <taxon>Bacteria</taxon>
        <taxon>Bacillati</taxon>
        <taxon>Mycoplasmatota</taxon>
        <taxon>Mycoplasmoidales</taxon>
        <taxon>Metamycoplasmataceae</taxon>
        <taxon>Mesomycoplasma</taxon>
    </lineage>
</organism>
<dbReference type="KEGG" id="mnu:NCTC10166_00384"/>
<dbReference type="PANTHER" id="PTHR10357">
    <property type="entry name" value="ALPHA-AMYLASE FAMILY MEMBER"/>
    <property type="match status" value="1"/>
</dbReference>
<dbReference type="AlphaFoldDB" id="A0A449A5I5"/>
<dbReference type="EC" id="3.2.1.10" evidence="3"/>
<evidence type="ECO:0000313" key="3">
    <source>
        <dbReference type="EMBL" id="VEU59413.1"/>
    </source>
</evidence>
<reference evidence="3 4" key="1">
    <citation type="submission" date="2019-01" db="EMBL/GenBank/DDBJ databases">
        <authorList>
            <consortium name="Pathogen Informatics"/>
        </authorList>
    </citation>
    <scope>NUCLEOTIDE SEQUENCE [LARGE SCALE GENOMIC DNA]</scope>
    <source>
        <strain evidence="3 4">NCTC10166</strain>
    </source>
</reference>
<dbReference type="SMART" id="SM00642">
    <property type="entry name" value="Aamy"/>
    <property type="match status" value="1"/>
</dbReference>
<name>A0A449A5I5_9BACT</name>
<keyword evidence="3" id="KW-0326">Glycosidase</keyword>
<comment type="similarity">
    <text evidence="1">Belongs to the glycosyl hydrolase 13 family.</text>
</comment>
<keyword evidence="3" id="KW-0378">Hydrolase</keyword>
<evidence type="ECO:0000313" key="4">
    <source>
        <dbReference type="Proteomes" id="UP000289440"/>
    </source>
</evidence>
<dbReference type="Proteomes" id="UP000289440">
    <property type="component" value="Chromosome"/>
</dbReference>
<sequence>MNSKIKKWNEKIIYQIFPRSFYDYNNDGDGDIKGIIKKLDYLEFLGVNAIWLCPVYDTEFKDAGYDVLDYKSIWKQFGTFSDFKKLIKETNKRNIEIIMDIVLNHTSIKHKWFLKAIESEKNPEHDFYIWTKNPNNEESIFGGSAWEYVQSIDKYYFHLFSKDQADLNWNSKKTIAAMADVVNFWYELGIKGFRLDAIQHIHKEYKNNILNHSFGSKMTLYLQKFIKFVLKNKKDIFFIGEASGIDPKKALLYSKGKTKIANNFYNFSNWYVGWSKETGRNGYDKNWNIHELVNDQVIEYQNNNNIKNIMITNFLSSHDTSRAVSRWGDTKKYWNESAKSLALFQFMQKGIPCILYGEEIGMVNTIFKTKNDFRDIDVFNSFDILVDKTKTYTYNEMLEYHNINSRDHSRVPMIWNLKTNYGFNKGKTPWIQLATKYNKSSVFEQKNNPLSILNFYKKLIYYRKKYSKILVYGRSELSWNKTKEYLILKRWKNNKIIISYINLSDKEVILDHELKGKMLLTTYTNNKGENNILNPYESKMFLI</sequence>
<dbReference type="Gene3D" id="3.90.400.10">
    <property type="entry name" value="Oligo-1,6-glucosidase, Domain 2"/>
    <property type="match status" value="1"/>
</dbReference>
<dbReference type="InterPro" id="IPR017853">
    <property type="entry name" value="GH"/>
</dbReference>
<evidence type="ECO:0000256" key="1">
    <source>
        <dbReference type="ARBA" id="ARBA00008061"/>
    </source>
</evidence>
<accession>A0A449A5I5</accession>
<dbReference type="OrthoDB" id="9805159at2"/>
<dbReference type="SUPFAM" id="SSF51445">
    <property type="entry name" value="(Trans)glycosidases"/>
    <property type="match status" value="1"/>
</dbReference>
<dbReference type="RefSeq" id="WP_129719804.1">
    <property type="nucleotide sequence ID" value="NZ_LR214951.1"/>
</dbReference>
<feature type="domain" description="Glycosyl hydrolase family 13 catalytic" evidence="2">
    <location>
        <begin position="15"/>
        <end position="410"/>
    </location>
</feature>
<keyword evidence="4" id="KW-1185">Reference proteome</keyword>